<gene>
    <name evidence="1" type="ORF">CL176_06685</name>
</gene>
<name>A0A347WKV2_9LACT</name>
<sequence>MKVSMRFIVDLETSRKAVALFKELGMSLSTGVELFLKQALREDGLPFQPTLSKEEIEQMEVDLAQSLRGEGQDIWYDTGEEEILYD</sequence>
<evidence type="ECO:0000313" key="2">
    <source>
        <dbReference type="Proteomes" id="UP000263232"/>
    </source>
</evidence>
<dbReference type="Gene3D" id="1.10.1220.10">
    <property type="entry name" value="Met repressor-like"/>
    <property type="match status" value="1"/>
</dbReference>
<keyword evidence="2" id="KW-1185">Reference proteome</keyword>
<dbReference type="AlphaFoldDB" id="A0A347WKV2"/>
<dbReference type="RefSeq" id="WP_118990611.1">
    <property type="nucleotide sequence ID" value="NZ_CP023434.1"/>
</dbReference>
<proteinExistence type="predicted"/>
<dbReference type="OrthoDB" id="9804867at2"/>
<dbReference type="EMBL" id="CP023434">
    <property type="protein sequence ID" value="AXY25709.1"/>
    <property type="molecule type" value="Genomic_DNA"/>
</dbReference>
<evidence type="ECO:0008006" key="3">
    <source>
        <dbReference type="Google" id="ProtNLM"/>
    </source>
</evidence>
<dbReference type="Proteomes" id="UP000263232">
    <property type="component" value="Chromosome"/>
</dbReference>
<dbReference type="InterPro" id="IPR013321">
    <property type="entry name" value="Arc_rbn_hlx_hlx"/>
</dbReference>
<dbReference type="GO" id="GO:0006355">
    <property type="term" value="P:regulation of DNA-templated transcription"/>
    <property type="evidence" value="ECO:0007669"/>
    <property type="project" value="InterPro"/>
</dbReference>
<protein>
    <recommendedName>
        <fullName evidence="3">Type II toxin-antitoxin system antitoxin, RelB/DinJ family</fullName>
    </recommendedName>
</protein>
<dbReference type="KEGG" id="abae:CL176_06685"/>
<accession>A0A347WKV2</accession>
<evidence type="ECO:0000313" key="1">
    <source>
        <dbReference type="EMBL" id="AXY25709.1"/>
    </source>
</evidence>
<dbReference type="Pfam" id="PF04221">
    <property type="entry name" value="RelB"/>
    <property type="match status" value="1"/>
</dbReference>
<dbReference type="InterPro" id="IPR007337">
    <property type="entry name" value="RelB/DinJ"/>
</dbReference>
<organism evidence="1 2">
    <name type="scientific">Suicoccus acidiformans</name>
    <dbReference type="NCBI Taxonomy" id="2036206"/>
    <lineage>
        <taxon>Bacteria</taxon>
        <taxon>Bacillati</taxon>
        <taxon>Bacillota</taxon>
        <taxon>Bacilli</taxon>
        <taxon>Lactobacillales</taxon>
        <taxon>Aerococcaceae</taxon>
        <taxon>Suicoccus</taxon>
    </lineage>
</organism>
<reference evidence="1 2" key="1">
    <citation type="submission" date="2017-09" db="EMBL/GenBank/DDBJ databases">
        <title>Complete genome sequence of Oxytococcus suis strain ZY16052.</title>
        <authorList>
            <person name="Li F."/>
        </authorList>
    </citation>
    <scope>NUCLEOTIDE SEQUENCE [LARGE SCALE GENOMIC DNA]</scope>
    <source>
        <strain evidence="1 2">ZY16052</strain>
    </source>
</reference>